<feature type="transmembrane region" description="Helical" evidence="8">
    <location>
        <begin position="322"/>
        <end position="339"/>
    </location>
</feature>
<dbReference type="KEGG" id="thes:FHQ07_07835"/>
<feature type="transmembrane region" description="Helical" evidence="8">
    <location>
        <begin position="122"/>
        <end position="143"/>
    </location>
</feature>
<feature type="transmembrane region" description="Helical" evidence="8">
    <location>
        <begin position="213"/>
        <end position="233"/>
    </location>
</feature>
<protein>
    <submittedName>
        <fullName evidence="10">Glycosyl transferase</fullName>
    </submittedName>
</protein>
<feature type="transmembrane region" description="Helical" evidence="8">
    <location>
        <begin position="378"/>
        <end position="399"/>
    </location>
</feature>
<evidence type="ECO:0000256" key="7">
    <source>
        <dbReference type="ARBA" id="ARBA00023136"/>
    </source>
</evidence>
<evidence type="ECO:0000256" key="5">
    <source>
        <dbReference type="ARBA" id="ARBA00022692"/>
    </source>
</evidence>
<accession>A0A5B7ZR80</accession>
<dbReference type="Pfam" id="PF13231">
    <property type="entry name" value="PMT_2"/>
    <property type="match status" value="1"/>
</dbReference>
<dbReference type="EMBL" id="CP040871">
    <property type="protein sequence ID" value="QDA57229.1"/>
    <property type="molecule type" value="Genomic_DNA"/>
</dbReference>
<evidence type="ECO:0000256" key="6">
    <source>
        <dbReference type="ARBA" id="ARBA00022989"/>
    </source>
</evidence>
<evidence type="ECO:0000313" key="10">
    <source>
        <dbReference type="EMBL" id="QDA57229.1"/>
    </source>
</evidence>
<dbReference type="InterPro" id="IPR050297">
    <property type="entry name" value="LipidA_mod_glycosyltrf_83"/>
</dbReference>
<evidence type="ECO:0000259" key="9">
    <source>
        <dbReference type="Pfam" id="PF13231"/>
    </source>
</evidence>
<feature type="transmembrane region" description="Helical" evidence="8">
    <location>
        <begin position="346"/>
        <end position="366"/>
    </location>
</feature>
<proteinExistence type="predicted"/>
<dbReference type="Proteomes" id="UP000308149">
    <property type="component" value="Chromosome"/>
</dbReference>
<dbReference type="AlphaFoldDB" id="A0A5B7ZR80"/>
<feature type="transmembrane region" description="Helical" evidence="8">
    <location>
        <begin position="299"/>
        <end position="316"/>
    </location>
</feature>
<dbReference type="GO" id="GO:0005886">
    <property type="term" value="C:plasma membrane"/>
    <property type="evidence" value="ECO:0007669"/>
    <property type="project" value="UniProtKB-SubCell"/>
</dbReference>
<reference evidence="10 11" key="1">
    <citation type="submission" date="2019-06" db="EMBL/GenBank/DDBJ databases">
        <title>Thermomonas aquatica sp. nov., isolated from an industrial wastewater treatment plant.</title>
        <authorList>
            <person name="Jeon J.H."/>
            <person name="Park D.-S."/>
        </authorList>
    </citation>
    <scope>NUCLEOTIDE SEQUENCE [LARGE SCALE GENOMIC DNA]</scope>
    <source>
        <strain evidence="10 11">SY21</strain>
    </source>
</reference>
<dbReference type="GO" id="GO:0016763">
    <property type="term" value="F:pentosyltransferase activity"/>
    <property type="evidence" value="ECO:0007669"/>
    <property type="project" value="TreeGrafter"/>
</dbReference>
<sequence>MTMRPMKAARELRDLRAPLLAWAAAALVSIFLHGPVPLYSTRSLAVAWEMWDAGSWLVPLFNGAPYSHKTPLLPWLIHAGWLVTGVGDAWPRLLMVLLSTVVVAQTGLLARRLYPHRPGLPALAAWAMAGFWYFFMFSLQVMYELPLTVAVLGGLLALCRREGEAWRPCWPGFALAVGFGLLAKGPVALLHLGVPLLAARWWHPAAREHGKAFAGKAALAVLGGIVLFSLWLVPALTLGDPEYREALLVTQTAGRIRDSFDHAEPWWWYAPMLLALMAPWWWSRWWWSQVPALWRDAGNRFAWIWLLGVVLAFSAISGKNPYYLLPDFAAFAILLALAADARPRLGIVAGASVLAFAAAMLAARALARRIDTPFPDELLTSLPVAGAALLVVGLAMLRWRSLPAQAAGLLLAMTLLHAAATPLIKAQFDFTPTARLLGDAQRAGAKLAFIGEYQLQFHFAGRLREPIAMLDEADARRWAEANPRELVVVNTLDAWSHPGAQPVMQQRWRTRWIQVWRAGDWRALPAQQLPLQPRSRELRYQPR</sequence>
<dbReference type="PANTHER" id="PTHR33908">
    <property type="entry name" value="MANNOSYLTRANSFERASE YKCB-RELATED"/>
    <property type="match status" value="1"/>
</dbReference>
<dbReference type="GO" id="GO:0009103">
    <property type="term" value="P:lipopolysaccharide biosynthetic process"/>
    <property type="evidence" value="ECO:0007669"/>
    <property type="project" value="UniProtKB-ARBA"/>
</dbReference>
<evidence type="ECO:0000313" key="11">
    <source>
        <dbReference type="Proteomes" id="UP000308149"/>
    </source>
</evidence>
<keyword evidence="7 8" id="KW-0472">Membrane</keyword>
<gene>
    <name evidence="10" type="ORF">FHQ07_07835</name>
</gene>
<feature type="transmembrane region" description="Helical" evidence="8">
    <location>
        <begin position="89"/>
        <end position="110"/>
    </location>
</feature>
<feature type="transmembrane region" description="Helical" evidence="8">
    <location>
        <begin position="266"/>
        <end position="287"/>
    </location>
</feature>
<comment type="subcellular location">
    <subcellularLocation>
        <location evidence="1">Cell membrane</location>
        <topology evidence="1">Multi-pass membrane protein</topology>
    </subcellularLocation>
</comment>
<feature type="domain" description="Glycosyltransferase RgtA/B/C/D-like" evidence="9">
    <location>
        <begin position="69"/>
        <end position="230"/>
    </location>
</feature>
<dbReference type="InterPro" id="IPR038731">
    <property type="entry name" value="RgtA/B/C-like"/>
</dbReference>
<dbReference type="PANTHER" id="PTHR33908:SF11">
    <property type="entry name" value="MEMBRANE PROTEIN"/>
    <property type="match status" value="1"/>
</dbReference>
<organism evidence="10 11">
    <name type="scientific">Thermomonas aquatica</name>
    <dbReference type="NCBI Taxonomy" id="2202149"/>
    <lineage>
        <taxon>Bacteria</taxon>
        <taxon>Pseudomonadati</taxon>
        <taxon>Pseudomonadota</taxon>
        <taxon>Gammaproteobacteria</taxon>
        <taxon>Lysobacterales</taxon>
        <taxon>Lysobacteraceae</taxon>
        <taxon>Thermomonas</taxon>
    </lineage>
</organism>
<evidence type="ECO:0000256" key="4">
    <source>
        <dbReference type="ARBA" id="ARBA00022679"/>
    </source>
</evidence>
<evidence type="ECO:0000256" key="1">
    <source>
        <dbReference type="ARBA" id="ARBA00004651"/>
    </source>
</evidence>
<evidence type="ECO:0000256" key="8">
    <source>
        <dbReference type="SAM" id="Phobius"/>
    </source>
</evidence>
<keyword evidence="2" id="KW-1003">Cell membrane</keyword>
<evidence type="ECO:0000256" key="2">
    <source>
        <dbReference type="ARBA" id="ARBA00022475"/>
    </source>
</evidence>
<keyword evidence="6 8" id="KW-1133">Transmembrane helix</keyword>
<feature type="transmembrane region" description="Helical" evidence="8">
    <location>
        <begin position="406"/>
        <end position="424"/>
    </location>
</feature>
<evidence type="ECO:0000256" key="3">
    <source>
        <dbReference type="ARBA" id="ARBA00022676"/>
    </source>
</evidence>
<keyword evidence="5 8" id="KW-0812">Transmembrane</keyword>
<dbReference type="OrthoDB" id="9775035at2"/>
<keyword evidence="11" id="KW-1185">Reference proteome</keyword>
<feature type="transmembrane region" description="Helical" evidence="8">
    <location>
        <begin position="170"/>
        <end position="192"/>
    </location>
</feature>
<keyword evidence="4 10" id="KW-0808">Transferase</keyword>
<keyword evidence="3" id="KW-0328">Glycosyltransferase</keyword>
<name>A0A5B7ZR80_9GAMM</name>